<sequence>MPQRKSGWTAQKPIPLVGALAVGLLCMLITDAIAAAPRMQPQSAKTDSASTSQRPRGIPIGLESAWIVDSETGLSTQSANLKLPLLRGFGTPPPIVKIGFAYTDLSTPDSLGLPNDLYEYSIGLSTIRKIRERWMLRTMLGMNFATDNENRSSDAWRFTGGVFAIHQKSPQLSWTFGAIALGRSDLPVVPAIGAVWLPRPGTRVDLILPNPKVNFLVADNGQRQQWCYLGGGLNGNTWGYERPGFGDDTLTYSDLRIVAGWESRPSAPANQPYVPGRKFGIEAGYAFSRDLEFEDEAIELSLDDALIFRINTRY</sequence>
<keyword evidence="3" id="KW-1185">Reference proteome</keyword>
<dbReference type="AlphaFoldDB" id="A0A5B9PCT2"/>
<name>A0A5B9PCT2_9BACT</name>
<gene>
    <name evidence="2" type="ORF">MFFC18_32160</name>
</gene>
<dbReference type="KEGG" id="mff:MFFC18_32160"/>
<protein>
    <recommendedName>
        <fullName evidence="1">DUF6268 domain-containing protein</fullName>
    </recommendedName>
</protein>
<dbReference type="InterPro" id="IPR046235">
    <property type="entry name" value="DUF6268"/>
</dbReference>
<evidence type="ECO:0000313" key="2">
    <source>
        <dbReference type="EMBL" id="QEG23319.1"/>
    </source>
</evidence>
<dbReference type="Proteomes" id="UP000322214">
    <property type="component" value="Chromosome"/>
</dbReference>
<dbReference type="EMBL" id="CP042912">
    <property type="protein sequence ID" value="QEG23319.1"/>
    <property type="molecule type" value="Genomic_DNA"/>
</dbReference>
<evidence type="ECO:0000313" key="3">
    <source>
        <dbReference type="Proteomes" id="UP000322214"/>
    </source>
</evidence>
<evidence type="ECO:0000259" key="1">
    <source>
        <dbReference type="Pfam" id="PF19783"/>
    </source>
</evidence>
<reference evidence="2 3" key="1">
    <citation type="submission" date="2019-08" db="EMBL/GenBank/DDBJ databases">
        <title>Deep-cultivation of Planctomycetes and their phenomic and genomic characterization uncovers novel biology.</title>
        <authorList>
            <person name="Wiegand S."/>
            <person name="Jogler M."/>
            <person name="Boedeker C."/>
            <person name="Pinto D."/>
            <person name="Vollmers J."/>
            <person name="Rivas-Marin E."/>
            <person name="Kohn T."/>
            <person name="Peeters S.H."/>
            <person name="Heuer A."/>
            <person name="Rast P."/>
            <person name="Oberbeckmann S."/>
            <person name="Bunk B."/>
            <person name="Jeske O."/>
            <person name="Meyerdierks A."/>
            <person name="Storesund J.E."/>
            <person name="Kallscheuer N."/>
            <person name="Luecker S."/>
            <person name="Lage O.M."/>
            <person name="Pohl T."/>
            <person name="Merkel B.J."/>
            <person name="Hornburger P."/>
            <person name="Mueller R.-W."/>
            <person name="Bruemmer F."/>
            <person name="Labrenz M."/>
            <person name="Spormann A.M."/>
            <person name="Op den Camp H."/>
            <person name="Overmann J."/>
            <person name="Amann R."/>
            <person name="Jetten M.S.M."/>
            <person name="Mascher T."/>
            <person name="Medema M.H."/>
            <person name="Devos D.P."/>
            <person name="Kaster A.-K."/>
            <person name="Ovreas L."/>
            <person name="Rohde M."/>
            <person name="Galperin M.Y."/>
            <person name="Jogler C."/>
        </authorList>
    </citation>
    <scope>NUCLEOTIDE SEQUENCE [LARGE SCALE GENOMIC DNA]</scope>
    <source>
        <strain evidence="2 3">FC18</strain>
    </source>
</reference>
<feature type="domain" description="DUF6268" evidence="1">
    <location>
        <begin position="97"/>
        <end position="196"/>
    </location>
</feature>
<accession>A0A5B9PCT2</accession>
<dbReference type="Pfam" id="PF19783">
    <property type="entry name" value="DUF6268"/>
    <property type="match status" value="1"/>
</dbReference>
<organism evidence="2 3">
    <name type="scientific">Mariniblastus fucicola</name>
    <dbReference type="NCBI Taxonomy" id="980251"/>
    <lineage>
        <taxon>Bacteria</taxon>
        <taxon>Pseudomonadati</taxon>
        <taxon>Planctomycetota</taxon>
        <taxon>Planctomycetia</taxon>
        <taxon>Pirellulales</taxon>
        <taxon>Pirellulaceae</taxon>
        <taxon>Mariniblastus</taxon>
    </lineage>
</organism>
<proteinExistence type="predicted"/>